<dbReference type="AlphaFoldDB" id="W2N185"/>
<proteinExistence type="predicted"/>
<gene>
    <name evidence="1" type="ORF">L914_12764</name>
</gene>
<reference evidence="1" key="1">
    <citation type="submission" date="2013-11" db="EMBL/GenBank/DDBJ databases">
        <title>The Genome Sequence of Phytophthora parasitica IAC_01/95.</title>
        <authorList>
            <consortium name="The Broad Institute Genomics Platform"/>
            <person name="Russ C."/>
            <person name="Tyler B."/>
            <person name="Panabieres F."/>
            <person name="Shan W."/>
            <person name="Tripathy S."/>
            <person name="Grunwald N."/>
            <person name="Machado M."/>
            <person name="Johnson C.S."/>
            <person name="Arredondo F."/>
            <person name="Hong C."/>
            <person name="Coffey M."/>
            <person name="Young S.K."/>
            <person name="Zeng Q."/>
            <person name="Gargeya S."/>
            <person name="Fitzgerald M."/>
            <person name="Abouelleil A."/>
            <person name="Alvarado L."/>
            <person name="Chapman S.B."/>
            <person name="Gainer-Dewar J."/>
            <person name="Goldberg J."/>
            <person name="Griggs A."/>
            <person name="Gujja S."/>
            <person name="Hansen M."/>
            <person name="Howarth C."/>
            <person name="Imamovic A."/>
            <person name="Ireland A."/>
            <person name="Larimer J."/>
            <person name="McCowan C."/>
            <person name="Murphy C."/>
            <person name="Pearson M."/>
            <person name="Poon T.W."/>
            <person name="Priest M."/>
            <person name="Roberts A."/>
            <person name="Saif S."/>
            <person name="Shea T."/>
            <person name="Sykes S."/>
            <person name="Wortman J."/>
            <person name="Nusbaum C."/>
            <person name="Birren B."/>
        </authorList>
    </citation>
    <scope>NUCLEOTIDE SEQUENCE [LARGE SCALE GENOMIC DNA]</scope>
    <source>
        <strain evidence="1">IAC_01/95</strain>
    </source>
</reference>
<protein>
    <submittedName>
        <fullName evidence="1">Uncharacterized protein</fullName>
    </submittedName>
</protein>
<dbReference type="Proteomes" id="UP000054532">
    <property type="component" value="Unassembled WGS sequence"/>
</dbReference>
<accession>W2N185</accession>
<name>W2N185_PHYNI</name>
<organism evidence="1">
    <name type="scientific">Phytophthora nicotianae</name>
    <name type="common">Potato buckeye rot agent</name>
    <name type="synonym">Phytophthora parasitica</name>
    <dbReference type="NCBI Taxonomy" id="4792"/>
    <lineage>
        <taxon>Eukaryota</taxon>
        <taxon>Sar</taxon>
        <taxon>Stramenopiles</taxon>
        <taxon>Oomycota</taxon>
        <taxon>Peronosporomycetes</taxon>
        <taxon>Peronosporales</taxon>
        <taxon>Peronosporaceae</taxon>
        <taxon>Phytophthora</taxon>
    </lineage>
</organism>
<feature type="non-terminal residue" evidence="1">
    <location>
        <position position="1"/>
    </location>
</feature>
<sequence length="56" mass="6386">SPPLDFIKLRVQVYDLILGSLELVLGPEKQRFHVMQLAVQDVARLLLNQEKTCVLP</sequence>
<dbReference type="EMBL" id="KI694086">
    <property type="protein sequence ID" value="ETM41459.1"/>
    <property type="molecule type" value="Genomic_DNA"/>
</dbReference>
<evidence type="ECO:0000313" key="1">
    <source>
        <dbReference type="EMBL" id="ETM41459.1"/>
    </source>
</evidence>